<dbReference type="EMBL" id="RZUH01000017">
    <property type="protein sequence ID" value="KAA8825373.1"/>
    <property type="molecule type" value="Genomic_DNA"/>
</dbReference>
<name>A0A5M9ZGH9_9BIFI</name>
<proteinExistence type="predicted"/>
<reference evidence="1 2" key="1">
    <citation type="journal article" date="2019" name="Syst. Appl. Microbiol.">
        <title>Characterization of Bifidobacterium species in feaces of the Egyptian fruit bat: Description of B. vespertilionis sp. nov. and B. rousetti sp. nov.</title>
        <authorList>
            <person name="Modesto M."/>
            <person name="Satti M."/>
            <person name="Watanabe K."/>
            <person name="Puglisi E."/>
            <person name="Morelli L."/>
            <person name="Huang C.-H."/>
            <person name="Liou J.-S."/>
            <person name="Miyashita M."/>
            <person name="Tamura T."/>
            <person name="Saito S."/>
            <person name="Mori K."/>
            <person name="Huang L."/>
            <person name="Sciavilla P."/>
            <person name="Sandri C."/>
            <person name="Spiezio C."/>
            <person name="Vitali F."/>
            <person name="Cavalieri D."/>
            <person name="Perpetuini G."/>
            <person name="Tofalo R."/>
            <person name="Bonetti A."/>
            <person name="Arita M."/>
            <person name="Mattarelli P."/>
        </authorList>
    </citation>
    <scope>NUCLEOTIDE SEQUENCE [LARGE SCALE GENOMIC DNA]</scope>
    <source>
        <strain evidence="1 2">RST17</strain>
    </source>
</reference>
<sequence length="273" mass="30278">MVEYVRYHVTPEIADDWLKHRNTRNRPFREEHIRRYMEDMKAGRWVENGDAIRFDADGTLLDGQNRLEACRRAGVGFDTCLVLGLPPEAQATMDQGARRSGADVLRLGGVDFENPTLLASVAAADIRRERDGLAAAFRRNGRGKPSAGELLEHVRATPRLGEAARRGAAVAARTAGLLSPTAAAVVWLALDDVDPEAAGRFMESLATGADLRDGDAILTLRAALARLSRDKRPQLERAAYTFKAWNRWRRGGRCLRLGWAPDGEKREPFPTPR</sequence>
<gene>
    <name evidence="1" type="ORF">EMO91_12475</name>
</gene>
<protein>
    <recommendedName>
        <fullName evidence="3">ParB/Sulfiredoxin domain-containing protein</fullName>
    </recommendedName>
</protein>
<evidence type="ECO:0000313" key="1">
    <source>
        <dbReference type="EMBL" id="KAA8825373.1"/>
    </source>
</evidence>
<comment type="caution">
    <text evidence="1">The sequence shown here is derived from an EMBL/GenBank/DDBJ whole genome shotgun (WGS) entry which is preliminary data.</text>
</comment>
<accession>A0A5M9ZGH9</accession>
<dbReference type="Proteomes" id="UP000410049">
    <property type="component" value="Unassembled WGS sequence"/>
</dbReference>
<dbReference type="AlphaFoldDB" id="A0A5M9ZGH9"/>
<evidence type="ECO:0000313" key="2">
    <source>
        <dbReference type="Proteomes" id="UP000410049"/>
    </source>
</evidence>
<evidence type="ECO:0008006" key="3">
    <source>
        <dbReference type="Google" id="ProtNLM"/>
    </source>
</evidence>
<dbReference type="RefSeq" id="WP_150380210.1">
    <property type="nucleotide sequence ID" value="NZ_RZUH01000017.1"/>
</dbReference>
<organism evidence="1 2">
    <name type="scientific">Bifidobacterium myosotis</name>
    <dbReference type="NCBI Taxonomy" id="1630166"/>
    <lineage>
        <taxon>Bacteria</taxon>
        <taxon>Bacillati</taxon>
        <taxon>Actinomycetota</taxon>
        <taxon>Actinomycetes</taxon>
        <taxon>Bifidobacteriales</taxon>
        <taxon>Bifidobacteriaceae</taxon>
        <taxon>Bifidobacterium</taxon>
    </lineage>
</organism>